<dbReference type="EMBL" id="VJXW01000003">
    <property type="protein sequence ID" value="TRW28051.1"/>
    <property type="molecule type" value="Genomic_DNA"/>
</dbReference>
<evidence type="ECO:0000313" key="1">
    <source>
        <dbReference type="EMBL" id="TRW28051.1"/>
    </source>
</evidence>
<proteinExistence type="predicted"/>
<protein>
    <submittedName>
        <fullName evidence="1">Uncharacterized protein</fullName>
    </submittedName>
</protein>
<comment type="caution">
    <text evidence="1">The sequence shown here is derived from an EMBL/GenBank/DDBJ whole genome shotgun (WGS) entry which is preliminary data.</text>
</comment>
<dbReference type="AlphaFoldDB" id="A0A552VC54"/>
<accession>A0A552VC54</accession>
<sequence>MNNINSIAKSYSNLFETDELKTKELIKKSGQKLAAFKSIVNTYQKILSENKTIHSSSDARDYLMARLL</sequence>
<name>A0A552VC54_9FIRM</name>
<organism evidence="1 2">
    <name type="scientific">Criibacterium bergeronii</name>
    <dbReference type="NCBI Taxonomy" id="1871336"/>
    <lineage>
        <taxon>Bacteria</taxon>
        <taxon>Bacillati</taxon>
        <taxon>Bacillota</taxon>
        <taxon>Clostridia</taxon>
        <taxon>Peptostreptococcales</taxon>
        <taxon>Filifactoraceae</taxon>
        <taxon>Criibacterium</taxon>
    </lineage>
</organism>
<dbReference type="Proteomes" id="UP000319424">
    <property type="component" value="Unassembled WGS sequence"/>
</dbReference>
<evidence type="ECO:0000313" key="2">
    <source>
        <dbReference type="Proteomes" id="UP000319424"/>
    </source>
</evidence>
<gene>
    <name evidence="1" type="ORF">FL857_03405</name>
</gene>
<dbReference type="RefSeq" id="WP_144015728.1">
    <property type="nucleotide sequence ID" value="NZ_VJXW01000003.1"/>
</dbReference>
<reference evidence="1 2" key="1">
    <citation type="submission" date="2019-07" db="EMBL/GenBank/DDBJ databases">
        <title>Criibacterium bergeronii gen. nov., sp. nov. isolated from human clinical samples.</title>
        <authorList>
            <person name="Maheux A.F."/>
            <person name="Boudreau D.K."/>
            <person name="Berube E."/>
            <person name="Brodeur S."/>
            <person name="Bernard K.A."/>
            <person name="Abed J.Y."/>
            <person name="Ducrey E."/>
            <person name="Guay E.F."/>
            <person name="Raymond F."/>
            <person name="Corbeil J."/>
            <person name="Domingo M.-C."/>
            <person name="Roy P.H."/>
            <person name="Boissinot M."/>
            <person name="Tocheva E.I."/>
            <person name="Omar R.F."/>
        </authorList>
    </citation>
    <scope>NUCLEOTIDE SEQUENCE [LARGE SCALE GENOMIC DNA]</scope>
    <source>
        <strain evidence="1 2">CCRI-24246</strain>
    </source>
</reference>